<sequence>MDLKTAAVHFAYVPLRLRTISPMYHFAYKAKKYHFAYKAKKYHFAYVPFRLHNLPNCLRRWAQNCTSTNVETANWYFLAV</sequence>
<proteinExistence type="predicted"/>
<dbReference type="WBParaSite" id="Gr19_v10_g15375.t1">
    <property type="protein sequence ID" value="Gr19_v10_g15375.t1"/>
    <property type="gene ID" value="Gr19_v10_g15375"/>
</dbReference>
<dbReference type="AlphaFoldDB" id="A0A914HCK9"/>
<organism evidence="1 2">
    <name type="scientific">Globodera rostochiensis</name>
    <name type="common">Golden nematode worm</name>
    <name type="synonym">Heterodera rostochiensis</name>
    <dbReference type="NCBI Taxonomy" id="31243"/>
    <lineage>
        <taxon>Eukaryota</taxon>
        <taxon>Metazoa</taxon>
        <taxon>Ecdysozoa</taxon>
        <taxon>Nematoda</taxon>
        <taxon>Chromadorea</taxon>
        <taxon>Rhabditida</taxon>
        <taxon>Tylenchina</taxon>
        <taxon>Tylenchomorpha</taxon>
        <taxon>Tylenchoidea</taxon>
        <taxon>Heteroderidae</taxon>
        <taxon>Heteroderinae</taxon>
        <taxon>Globodera</taxon>
    </lineage>
</organism>
<keyword evidence="1" id="KW-1185">Reference proteome</keyword>
<dbReference type="Proteomes" id="UP000887572">
    <property type="component" value="Unplaced"/>
</dbReference>
<protein>
    <submittedName>
        <fullName evidence="2">Uncharacterized protein</fullName>
    </submittedName>
</protein>
<reference evidence="2" key="1">
    <citation type="submission" date="2022-11" db="UniProtKB">
        <authorList>
            <consortium name="WormBaseParasite"/>
        </authorList>
    </citation>
    <scope>IDENTIFICATION</scope>
</reference>
<name>A0A914HCK9_GLORO</name>
<evidence type="ECO:0000313" key="1">
    <source>
        <dbReference type="Proteomes" id="UP000887572"/>
    </source>
</evidence>
<accession>A0A914HCK9</accession>
<evidence type="ECO:0000313" key="2">
    <source>
        <dbReference type="WBParaSite" id="Gr19_v10_g15375.t1"/>
    </source>
</evidence>